<dbReference type="Gene3D" id="1.10.10.10">
    <property type="entry name" value="Winged helix-like DNA-binding domain superfamily/Winged helix DNA-binding domain"/>
    <property type="match status" value="1"/>
</dbReference>
<dbReference type="InterPro" id="IPR036388">
    <property type="entry name" value="WH-like_DNA-bd_sf"/>
</dbReference>
<dbReference type="Pfam" id="PF02082">
    <property type="entry name" value="Rrf2"/>
    <property type="match status" value="1"/>
</dbReference>
<protein>
    <submittedName>
        <fullName evidence="1">Rrf2 family transcriptional regulator</fullName>
    </submittedName>
</protein>
<proteinExistence type="predicted"/>
<dbReference type="GO" id="GO:0005829">
    <property type="term" value="C:cytosol"/>
    <property type="evidence" value="ECO:0007669"/>
    <property type="project" value="TreeGrafter"/>
</dbReference>
<dbReference type="NCBIfam" id="TIGR00738">
    <property type="entry name" value="rrf2_super"/>
    <property type="match status" value="1"/>
</dbReference>
<sequence length="143" mass="15672">MFSKACEYGIRASLFIARGSKKERRTSLKEIAAAINSPEAFTAKILQKLVQQDIINSAKGPQGGFFITPENQTLVLADIVKAIDGDAIMTGCALGLEKCSEDHPCPIHFDFAEIRNNLKKMLEKTTILELTSRLDSGLGFLKV</sequence>
<dbReference type="RefSeq" id="WP_229341527.1">
    <property type="nucleotide sequence ID" value="NZ_JAJBZG010000005.1"/>
</dbReference>
<evidence type="ECO:0000313" key="2">
    <source>
        <dbReference type="Proteomes" id="UP001139414"/>
    </source>
</evidence>
<evidence type="ECO:0000313" key="1">
    <source>
        <dbReference type="EMBL" id="MCB7482098.1"/>
    </source>
</evidence>
<reference evidence="1" key="1">
    <citation type="submission" date="2021-10" db="EMBL/GenBank/DDBJ databases">
        <title>Gramella sp. ASW11-100T, isolated from marine sediment.</title>
        <authorList>
            <person name="Xia C."/>
        </authorList>
    </citation>
    <scope>NUCLEOTIDE SEQUENCE</scope>
    <source>
        <strain evidence="1">ASW11-100</strain>
    </source>
</reference>
<dbReference type="PANTHER" id="PTHR33221:SF13">
    <property type="entry name" value="TRANSCRIPTIONAL REGULATOR-RELATED"/>
    <property type="match status" value="1"/>
</dbReference>
<comment type="caution">
    <text evidence="1">The sequence shown here is derived from an EMBL/GenBank/DDBJ whole genome shotgun (WGS) entry which is preliminary data.</text>
</comment>
<name>A0A9X1LKM9_9FLAO</name>
<organism evidence="1 2">
    <name type="scientific">Christiangramia sediminis</name>
    <dbReference type="NCBI Taxonomy" id="2881336"/>
    <lineage>
        <taxon>Bacteria</taxon>
        <taxon>Pseudomonadati</taxon>
        <taxon>Bacteroidota</taxon>
        <taxon>Flavobacteriia</taxon>
        <taxon>Flavobacteriales</taxon>
        <taxon>Flavobacteriaceae</taxon>
        <taxon>Christiangramia</taxon>
    </lineage>
</organism>
<accession>A0A9X1LKM9</accession>
<dbReference type="GO" id="GO:0003700">
    <property type="term" value="F:DNA-binding transcription factor activity"/>
    <property type="evidence" value="ECO:0007669"/>
    <property type="project" value="TreeGrafter"/>
</dbReference>
<gene>
    <name evidence="1" type="ORF">LGQ90_12575</name>
</gene>
<dbReference type="PANTHER" id="PTHR33221">
    <property type="entry name" value="WINGED HELIX-TURN-HELIX TRANSCRIPTIONAL REGULATOR, RRF2 FAMILY"/>
    <property type="match status" value="1"/>
</dbReference>
<dbReference type="InterPro" id="IPR036390">
    <property type="entry name" value="WH_DNA-bd_sf"/>
</dbReference>
<dbReference type="PROSITE" id="PS51197">
    <property type="entry name" value="HTH_RRF2_2"/>
    <property type="match status" value="1"/>
</dbReference>
<dbReference type="InterPro" id="IPR000944">
    <property type="entry name" value="Tscrpt_reg_Rrf2"/>
</dbReference>
<dbReference type="EMBL" id="JAJBZG010000005">
    <property type="protein sequence ID" value="MCB7482098.1"/>
    <property type="molecule type" value="Genomic_DNA"/>
</dbReference>
<keyword evidence="2" id="KW-1185">Reference proteome</keyword>
<dbReference type="Proteomes" id="UP001139414">
    <property type="component" value="Unassembled WGS sequence"/>
</dbReference>
<dbReference type="AlphaFoldDB" id="A0A9X1LKM9"/>
<dbReference type="SUPFAM" id="SSF46785">
    <property type="entry name" value="Winged helix' DNA-binding domain"/>
    <property type="match status" value="1"/>
</dbReference>